<evidence type="ECO:0000256" key="4">
    <source>
        <dbReference type="ARBA" id="ARBA00022842"/>
    </source>
</evidence>
<dbReference type="GO" id="GO:1901909">
    <property type="term" value="P:diadenosine hexaphosphate catabolic process"/>
    <property type="evidence" value="ECO:0007669"/>
    <property type="project" value="TreeGrafter"/>
</dbReference>
<reference evidence="6 7" key="1">
    <citation type="journal article" date="2019" name="Nat. Ecol. Evol.">
        <title>Megaphylogeny resolves global patterns of mushroom evolution.</title>
        <authorList>
            <person name="Varga T."/>
            <person name="Krizsan K."/>
            <person name="Foldi C."/>
            <person name="Dima B."/>
            <person name="Sanchez-Garcia M."/>
            <person name="Sanchez-Ramirez S."/>
            <person name="Szollosi G.J."/>
            <person name="Szarkandi J.G."/>
            <person name="Papp V."/>
            <person name="Albert L."/>
            <person name="Andreopoulos W."/>
            <person name="Angelini C."/>
            <person name="Antonin V."/>
            <person name="Barry K.W."/>
            <person name="Bougher N.L."/>
            <person name="Buchanan P."/>
            <person name="Buyck B."/>
            <person name="Bense V."/>
            <person name="Catcheside P."/>
            <person name="Chovatia M."/>
            <person name="Cooper J."/>
            <person name="Damon W."/>
            <person name="Desjardin D."/>
            <person name="Finy P."/>
            <person name="Geml J."/>
            <person name="Haridas S."/>
            <person name="Hughes K."/>
            <person name="Justo A."/>
            <person name="Karasinski D."/>
            <person name="Kautmanova I."/>
            <person name="Kiss B."/>
            <person name="Kocsube S."/>
            <person name="Kotiranta H."/>
            <person name="LaButti K.M."/>
            <person name="Lechner B.E."/>
            <person name="Liimatainen K."/>
            <person name="Lipzen A."/>
            <person name="Lukacs Z."/>
            <person name="Mihaltcheva S."/>
            <person name="Morgado L.N."/>
            <person name="Niskanen T."/>
            <person name="Noordeloos M.E."/>
            <person name="Ohm R.A."/>
            <person name="Ortiz-Santana B."/>
            <person name="Ovrebo C."/>
            <person name="Racz N."/>
            <person name="Riley R."/>
            <person name="Savchenko A."/>
            <person name="Shiryaev A."/>
            <person name="Soop K."/>
            <person name="Spirin V."/>
            <person name="Szebenyi C."/>
            <person name="Tomsovsky M."/>
            <person name="Tulloss R.E."/>
            <person name="Uehling J."/>
            <person name="Grigoriev I.V."/>
            <person name="Vagvolgyi C."/>
            <person name="Papp T."/>
            <person name="Martin F.M."/>
            <person name="Miettinen O."/>
            <person name="Hibbett D.S."/>
            <person name="Nagy L.G."/>
        </authorList>
    </citation>
    <scope>NUCLEOTIDE SEQUENCE [LARGE SCALE GENOMIC DNA]</scope>
    <source>
        <strain evidence="6 7">CBS 962.96</strain>
    </source>
</reference>
<accession>A0A4S8MVB1</accession>
<evidence type="ECO:0000256" key="2">
    <source>
        <dbReference type="ARBA" id="ARBA00022723"/>
    </source>
</evidence>
<organism evidence="6 7">
    <name type="scientific">Dendrothele bispora (strain CBS 962.96)</name>
    <dbReference type="NCBI Taxonomy" id="1314807"/>
    <lineage>
        <taxon>Eukaryota</taxon>
        <taxon>Fungi</taxon>
        <taxon>Dikarya</taxon>
        <taxon>Basidiomycota</taxon>
        <taxon>Agaricomycotina</taxon>
        <taxon>Agaricomycetes</taxon>
        <taxon>Agaricomycetidae</taxon>
        <taxon>Agaricales</taxon>
        <taxon>Agaricales incertae sedis</taxon>
        <taxon>Dendrothele</taxon>
    </lineage>
</organism>
<dbReference type="GO" id="GO:1901911">
    <property type="term" value="P:adenosine 5'-(hexahydrogen pentaphosphate) catabolic process"/>
    <property type="evidence" value="ECO:0007669"/>
    <property type="project" value="TreeGrafter"/>
</dbReference>
<dbReference type="GO" id="GO:0005737">
    <property type="term" value="C:cytoplasm"/>
    <property type="evidence" value="ECO:0007669"/>
    <property type="project" value="TreeGrafter"/>
</dbReference>
<dbReference type="GO" id="GO:0008486">
    <property type="term" value="F:diphosphoinositol-polyphosphate diphosphatase activity"/>
    <property type="evidence" value="ECO:0007669"/>
    <property type="project" value="TreeGrafter"/>
</dbReference>
<sequence length="136" mass="15477">MGTKGRTQPRIVCCAIPIARAAGKVLVVTSRKRPNNWVLPKGGWESSDVKLENAALREALEEAGVRGQITRFVITIPTPSTIYHFYELDVASLDSDWLERNERRREWVDYAEAIKRLEWKKELSQGLRLSSLAPSR</sequence>
<evidence type="ECO:0000313" key="6">
    <source>
        <dbReference type="EMBL" id="THV07233.1"/>
    </source>
</evidence>
<dbReference type="Pfam" id="PF00293">
    <property type="entry name" value="NUDIX"/>
    <property type="match status" value="1"/>
</dbReference>
<name>A0A4S8MVB1_DENBC</name>
<dbReference type="PANTHER" id="PTHR12629">
    <property type="entry name" value="DIPHOSPHOINOSITOL POLYPHOSPHATE PHOSPHOHYDROLASE"/>
    <property type="match status" value="1"/>
</dbReference>
<dbReference type="PROSITE" id="PS51462">
    <property type="entry name" value="NUDIX"/>
    <property type="match status" value="1"/>
</dbReference>
<dbReference type="GO" id="GO:0071543">
    <property type="term" value="P:diphosphoinositol polyphosphate metabolic process"/>
    <property type="evidence" value="ECO:0007669"/>
    <property type="project" value="TreeGrafter"/>
</dbReference>
<dbReference type="SUPFAM" id="SSF55811">
    <property type="entry name" value="Nudix"/>
    <property type="match status" value="1"/>
</dbReference>
<dbReference type="GO" id="GO:1901907">
    <property type="term" value="P:diadenosine pentaphosphate catabolic process"/>
    <property type="evidence" value="ECO:0007669"/>
    <property type="project" value="TreeGrafter"/>
</dbReference>
<evidence type="ECO:0000259" key="5">
    <source>
        <dbReference type="PROSITE" id="PS51462"/>
    </source>
</evidence>
<dbReference type="GO" id="GO:0034432">
    <property type="term" value="F:bis(5'-adenosyl)-pentaphosphatase activity"/>
    <property type="evidence" value="ECO:0007669"/>
    <property type="project" value="TreeGrafter"/>
</dbReference>
<dbReference type="OrthoDB" id="2011998at2759"/>
<dbReference type="GO" id="GO:0005634">
    <property type="term" value="C:nucleus"/>
    <property type="evidence" value="ECO:0007669"/>
    <property type="project" value="TreeGrafter"/>
</dbReference>
<dbReference type="Gene3D" id="3.90.79.10">
    <property type="entry name" value="Nucleoside Triphosphate Pyrophosphohydrolase"/>
    <property type="match status" value="1"/>
</dbReference>
<keyword evidence="2" id="KW-0479">Metal-binding</keyword>
<proteinExistence type="predicted"/>
<dbReference type="GO" id="GO:0034431">
    <property type="term" value="F:bis(5'-adenosyl)-hexaphosphatase activity"/>
    <property type="evidence" value="ECO:0007669"/>
    <property type="project" value="TreeGrafter"/>
</dbReference>
<dbReference type="Proteomes" id="UP000297245">
    <property type="component" value="Unassembled WGS sequence"/>
</dbReference>
<dbReference type="GO" id="GO:0000298">
    <property type="term" value="F:endopolyphosphatase activity"/>
    <property type="evidence" value="ECO:0007669"/>
    <property type="project" value="TreeGrafter"/>
</dbReference>
<evidence type="ECO:0000256" key="1">
    <source>
        <dbReference type="ARBA" id="ARBA00001946"/>
    </source>
</evidence>
<comment type="cofactor">
    <cofactor evidence="1">
        <name>Mg(2+)</name>
        <dbReference type="ChEBI" id="CHEBI:18420"/>
    </cofactor>
</comment>
<dbReference type="AlphaFoldDB" id="A0A4S8MVB1"/>
<keyword evidence="4" id="KW-0460">Magnesium</keyword>
<dbReference type="InterPro" id="IPR015797">
    <property type="entry name" value="NUDIX_hydrolase-like_dom_sf"/>
</dbReference>
<dbReference type="GO" id="GO:0046872">
    <property type="term" value="F:metal ion binding"/>
    <property type="evidence" value="ECO:0007669"/>
    <property type="project" value="UniProtKB-KW"/>
</dbReference>
<dbReference type="EMBL" id="ML179038">
    <property type="protein sequence ID" value="THV07233.1"/>
    <property type="molecule type" value="Genomic_DNA"/>
</dbReference>
<dbReference type="InterPro" id="IPR000086">
    <property type="entry name" value="NUDIX_hydrolase_dom"/>
</dbReference>
<dbReference type="InterPro" id="IPR047198">
    <property type="entry name" value="DDP-like_NUDIX"/>
</dbReference>
<feature type="domain" description="Nudix hydrolase" evidence="5">
    <location>
        <begin position="9"/>
        <end position="131"/>
    </location>
</feature>
<protein>
    <recommendedName>
        <fullName evidence="5">Nudix hydrolase domain-containing protein</fullName>
    </recommendedName>
</protein>
<keyword evidence="3" id="KW-0378">Hydrolase</keyword>
<gene>
    <name evidence="6" type="ORF">K435DRAFT_327693</name>
</gene>
<evidence type="ECO:0000256" key="3">
    <source>
        <dbReference type="ARBA" id="ARBA00022801"/>
    </source>
</evidence>
<dbReference type="PANTHER" id="PTHR12629:SF0">
    <property type="entry name" value="DIPHOSPHOINOSITOL-POLYPHOSPHATE DIPHOSPHATASE"/>
    <property type="match status" value="1"/>
</dbReference>
<evidence type="ECO:0000313" key="7">
    <source>
        <dbReference type="Proteomes" id="UP000297245"/>
    </source>
</evidence>
<dbReference type="CDD" id="cd04666">
    <property type="entry name" value="NUDIX_DIPP2_like_Nudt4"/>
    <property type="match status" value="1"/>
</dbReference>
<keyword evidence="7" id="KW-1185">Reference proteome</keyword>